<proteinExistence type="predicted"/>
<evidence type="ECO:0000313" key="2">
    <source>
        <dbReference type="EMBL" id="KAH7955446.1"/>
    </source>
</evidence>
<name>A0A9D4SVW9_RHISA</name>
<keyword evidence="3" id="KW-1185">Reference proteome</keyword>
<dbReference type="AlphaFoldDB" id="A0A9D4SVW9"/>
<comment type="caution">
    <text evidence="2">The sequence shown here is derived from an EMBL/GenBank/DDBJ whole genome shotgun (WGS) entry which is preliminary data.</text>
</comment>
<evidence type="ECO:0000313" key="3">
    <source>
        <dbReference type="Proteomes" id="UP000821837"/>
    </source>
</evidence>
<gene>
    <name evidence="2" type="ORF">HPB52_000890</name>
</gene>
<dbReference type="Proteomes" id="UP000821837">
    <property type="component" value="Unassembled WGS sequence"/>
</dbReference>
<feature type="compositionally biased region" description="Low complexity" evidence="1">
    <location>
        <begin position="20"/>
        <end position="35"/>
    </location>
</feature>
<accession>A0A9D4SVW9</accession>
<feature type="region of interest" description="Disordered" evidence="1">
    <location>
        <begin position="18"/>
        <end position="40"/>
    </location>
</feature>
<sequence length="210" mass="22998">MSRVVNVEEVKAVIRDPLIPSKRSPSPKSSSFTSKGPESHEVSHARLGFGDAPRFVGWISDTLQSLQLGRAFCVRTTVTEDVEHVQRLFGIQRSSPEPGRSSLFAPTRGMPVSPPSCRFLPTSSGFYDAQEQVKANLRVLLVEHLTNGINARQLHEGSTGRFGSRVKCATFIFGMPDVTYAVRDSTGAKKLFIGKRSGRDAVCPASRHDN</sequence>
<evidence type="ECO:0000256" key="1">
    <source>
        <dbReference type="SAM" id="MobiDB-lite"/>
    </source>
</evidence>
<dbReference type="VEuPathDB" id="VectorBase:RSAN_051414"/>
<dbReference type="EMBL" id="JABSTV010001250">
    <property type="protein sequence ID" value="KAH7955446.1"/>
    <property type="molecule type" value="Genomic_DNA"/>
</dbReference>
<organism evidence="2 3">
    <name type="scientific">Rhipicephalus sanguineus</name>
    <name type="common">Brown dog tick</name>
    <name type="synonym">Ixodes sanguineus</name>
    <dbReference type="NCBI Taxonomy" id="34632"/>
    <lineage>
        <taxon>Eukaryota</taxon>
        <taxon>Metazoa</taxon>
        <taxon>Ecdysozoa</taxon>
        <taxon>Arthropoda</taxon>
        <taxon>Chelicerata</taxon>
        <taxon>Arachnida</taxon>
        <taxon>Acari</taxon>
        <taxon>Parasitiformes</taxon>
        <taxon>Ixodida</taxon>
        <taxon>Ixodoidea</taxon>
        <taxon>Ixodidae</taxon>
        <taxon>Rhipicephalinae</taxon>
        <taxon>Rhipicephalus</taxon>
        <taxon>Rhipicephalus</taxon>
    </lineage>
</organism>
<protein>
    <submittedName>
        <fullName evidence="2">Uncharacterized protein</fullName>
    </submittedName>
</protein>
<reference evidence="2" key="1">
    <citation type="journal article" date="2020" name="Cell">
        <title>Large-Scale Comparative Analyses of Tick Genomes Elucidate Their Genetic Diversity and Vector Capacities.</title>
        <authorList>
            <consortium name="Tick Genome and Microbiome Consortium (TIGMIC)"/>
            <person name="Jia N."/>
            <person name="Wang J."/>
            <person name="Shi W."/>
            <person name="Du L."/>
            <person name="Sun Y."/>
            <person name="Zhan W."/>
            <person name="Jiang J.F."/>
            <person name="Wang Q."/>
            <person name="Zhang B."/>
            <person name="Ji P."/>
            <person name="Bell-Sakyi L."/>
            <person name="Cui X.M."/>
            <person name="Yuan T.T."/>
            <person name="Jiang B.G."/>
            <person name="Yang W.F."/>
            <person name="Lam T.T."/>
            <person name="Chang Q.C."/>
            <person name="Ding S.J."/>
            <person name="Wang X.J."/>
            <person name="Zhu J.G."/>
            <person name="Ruan X.D."/>
            <person name="Zhao L."/>
            <person name="Wei J.T."/>
            <person name="Ye R.Z."/>
            <person name="Que T.C."/>
            <person name="Du C.H."/>
            <person name="Zhou Y.H."/>
            <person name="Cheng J.X."/>
            <person name="Dai P.F."/>
            <person name="Guo W.B."/>
            <person name="Han X.H."/>
            <person name="Huang E.J."/>
            <person name="Li L.F."/>
            <person name="Wei W."/>
            <person name="Gao Y.C."/>
            <person name="Liu J.Z."/>
            <person name="Shao H.Z."/>
            <person name="Wang X."/>
            <person name="Wang C.C."/>
            <person name="Yang T.C."/>
            <person name="Huo Q.B."/>
            <person name="Li W."/>
            <person name="Chen H.Y."/>
            <person name="Chen S.E."/>
            <person name="Zhou L.G."/>
            <person name="Ni X.B."/>
            <person name="Tian J.H."/>
            <person name="Sheng Y."/>
            <person name="Liu T."/>
            <person name="Pan Y.S."/>
            <person name="Xia L.Y."/>
            <person name="Li J."/>
            <person name="Zhao F."/>
            <person name="Cao W.C."/>
        </authorList>
    </citation>
    <scope>NUCLEOTIDE SEQUENCE</scope>
    <source>
        <strain evidence="2">Rsan-2018</strain>
    </source>
</reference>
<reference evidence="2" key="2">
    <citation type="submission" date="2021-09" db="EMBL/GenBank/DDBJ databases">
        <authorList>
            <person name="Jia N."/>
            <person name="Wang J."/>
            <person name="Shi W."/>
            <person name="Du L."/>
            <person name="Sun Y."/>
            <person name="Zhan W."/>
            <person name="Jiang J."/>
            <person name="Wang Q."/>
            <person name="Zhang B."/>
            <person name="Ji P."/>
            <person name="Sakyi L.B."/>
            <person name="Cui X."/>
            <person name="Yuan T."/>
            <person name="Jiang B."/>
            <person name="Yang W."/>
            <person name="Lam T.T.-Y."/>
            <person name="Chang Q."/>
            <person name="Ding S."/>
            <person name="Wang X."/>
            <person name="Zhu J."/>
            <person name="Ruan X."/>
            <person name="Zhao L."/>
            <person name="Wei J."/>
            <person name="Que T."/>
            <person name="Du C."/>
            <person name="Cheng J."/>
            <person name="Dai P."/>
            <person name="Han X."/>
            <person name="Huang E."/>
            <person name="Gao Y."/>
            <person name="Liu J."/>
            <person name="Shao H."/>
            <person name="Ye R."/>
            <person name="Li L."/>
            <person name="Wei W."/>
            <person name="Wang X."/>
            <person name="Wang C."/>
            <person name="Huo Q."/>
            <person name="Li W."/>
            <person name="Guo W."/>
            <person name="Chen H."/>
            <person name="Chen S."/>
            <person name="Zhou L."/>
            <person name="Zhou L."/>
            <person name="Ni X."/>
            <person name="Tian J."/>
            <person name="Zhou Y."/>
            <person name="Sheng Y."/>
            <person name="Liu T."/>
            <person name="Pan Y."/>
            <person name="Xia L."/>
            <person name="Li J."/>
            <person name="Zhao F."/>
            <person name="Cao W."/>
        </authorList>
    </citation>
    <scope>NUCLEOTIDE SEQUENCE</scope>
    <source>
        <strain evidence="2">Rsan-2018</strain>
        <tissue evidence="2">Larvae</tissue>
    </source>
</reference>